<dbReference type="InterPro" id="IPR050469">
    <property type="entry name" value="Diguanylate_Cyclase"/>
</dbReference>
<dbReference type="Pfam" id="PF00990">
    <property type="entry name" value="GGDEF"/>
    <property type="match status" value="1"/>
</dbReference>
<proteinExistence type="predicted"/>
<dbReference type="GO" id="GO:0043709">
    <property type="term" value="P:cell adhesion involved in single-species biofilm formation"/>
    <property type="evidence" value="ECO:0007669"/>
    <property type="project" value="TreeGrafter"/>
</dbReference>
<dbReference type="InterPro" id="IPR029016">
    <property type="entry name" value="GAF-like_dom_sf"/>
</dbReference>
<sequence length="359" mass="40765">MIESTDYLQVENTKLKNASFLLDETLDKILSCMRTLINCDAGTIYLKNGKYLDAYIAQNDTIGANKKLKKTKVSIEADSSTLSVESLLQKKIIDIKNVYEEKKYDFTKTKEFDKKFLYKTTSIISSPLMVLNSTEPIGVLQLINKKDAKETVQFSQKDKTYLLSASYCVAIAIIDTQKMIKALNLYKDTANELARIANKDKLTNLYNRYYFNNTIKGLTNLSEREARPISFLMVDIDNFKRVNDTYGHNAGDHVIQALADIFIKNTRNSDVPIRYGGEEFLIVLPYTSSKNAFQIADKIRLITQETNVLEDGIKIKFTISIGISELNKSNQYDVRKALITADKALYKAKNNGKNKVVIQ</sequence>
<dbReference type="NCBIfam" id="TIGR00254">
    <property type="entry name" value="GGDEF"/>
    <property type="match status" value="1"/>
</dbReference>
<accession>A0A3B1E4V3</accession>
<dbReference type="GO" id="GO:0052621">
    <property type="term" value="F:diguanylate cyclase activity"/>
    <property type="evidence" value="ECO:0007669"/>
    <property type="project" value="TreeGrafter"/>
</dbReference>
<gene>
    <name evidence="2" type="ORF">MNB_ARC-1_701</name>
</gene>
<dbReference type="InterPro" id="IPR029787">
    <property type="entry name" value="Nucleotide_cyclase"/>
</dbReference>
<dbReference type="SUPFAM" id="SSF55781">
    <property type="entry name" value="GAF domain-like"/>
    <property type="match status" value="1"/>
</dbReference>
<dbReference type="PANTHER" id="PTHR45138">
    <property type="entry name" value="REGULATORY COMPONENTS OF SENSORY TRANSDUCTION SYSTEM"/>
    <property type="match status" value="1"/>
</dbReference>
<evidence type="ECO:0000313" key="2">
    <source>
        <dbReference type="EMBL" id="VAY87130.1"/>
    </source>
</evidence>
<dbReference type="InterPro" id="IPR003018">
    <property type="entry name" value="GAF"/>
</dbReference>
<dbReference type="FunFam" id="3.30.70.270:FF:000001">
    <property type="entry name" value="Diguanylate cyclase domain protein"/>
    <property type="match status" value="1"/>
</dbReference>
<name>A0A3B1E4V3_9ZZZZ</name>
<dbReference type="SUPFAM" id="SSF55073">
    <property type="entry name" value="Nucleotide cyclase"/>
    <property type="match status" value="1"/>
</dbReference>
<reference evidence="2" key="1">
    <citation type="submission" date="2018-10" db="EMBL/GenBank/DDBJ databases">
        <authorList>
            <person name="Aoki K."/>
        </authorList>
    </citation>
    <scope>NUCLEOTIDE SEQUENCE</scope>
</reference>
<dbReference type="InterPro" id="IPR043128">
    <property type="entry name" value="Rev_trsase/Diguanyl_cyclase"/>
</dbReference>
<dbReference type="Gene3D" id="3.30.450.40">
    <property type="match status" value="1"/>
</dbReference>
<protein>
    <submittedName>
        <fullName evidence="2">Diguanylate cyclase (GGDEF domain)</fullName>
    </submittedName>
</protein>
<dbReference type="PROSITE" id="PS50887">
    <property type="entry name" value="GGDEF"/>
    <property type="match status" value="1"/>
</dbReference>
<feature type="domain" description="GGDEF" evidence="1">
    <location>
        <begin position="227"/>
        <end position="359"/>
    </location>
</feature>
<dbReference type="InterPro" id="IPR000160">
    <property type="entry name" value="GGDEF_dom"/>
</dbReference>
<dbReference type="PANTHER" id="PTHR45138:SF9">
    <property type="entry name" value="DIGUANYLATE CYCLASE DGCM-RELATED"/>
    <property type="match status" value="1"/>
</dbReference>
<organism evidence="2">
    <name type="scientific">hydrothermal vent metagenome</name>
    <dbReference type="NCBI Taxonomy" id="652676"/>
    <lineage>
        <taxon>unclassified sequences</taxon>
        <taxon>metagenomes</taxon>
        <taxon>ecological metagenomes</taxon>
    </lineage>
</organism>
<dbReference type="GO" id="GO:1902201">
    <property type="term" value="P:negative regulation of bacterial-type flagellum-dependent cell motility"/>
    <property type="evidence" value="ECO:0007669"/>
    <property type="project" value="TreeGrafter"/>
</dbReference>
<dbReference type="SMART" id="SM00267">
    <property type="entry name" value="GGDEF"/>
    <property type="match status" value="1"/>
</dbReference>
<dbReference type="Gene3D" id="3.30.70.270">
    <property type="match status" value="1"/>
</dbReference>
<dbReference type="Pfam" id="PF01590">
    <property type="entry name" value="GAF"/>
    <property type="match status" value="1"/>
</dbReference>
<dbReference type="CDD" id="cd01949">
    <property type="entry name" value="GGDEF"/>
    <property type="match status" value="1"/>
</dbReference>
<evidence type="ECO:0000259" key="1">
    <source>
        <dbReference type="PROSITE" id="PS50887"/>
    </source>
</evidence>
<dbReference type="EMBL" id="UOYO01000020">
    <property type="protein sequence ID" value="VAY87130.1"/>
    <property type="molecule type" value="Genomic_DNA"/>
</dbReference>
<dbReference type="AlphaFoldDB" id="A0A3B1E4V3"/>
<dbReference type="GO" id="GO:0005886">
    <property type="term" value="C:plasma membrane"/>
    <property type="evidence" value="ECO:0007669"/>
    <property type="project" value="TreeGrafter"/>
</dbReference>